<dbReference type="EMBL" id="OV725081">
    <property type="protein sequence ID" value="CAH1403296.1"/>
    <property type="molecule type" value="Genomic_DNA"/>
</dbReference>
<dbReference type="AlphaFoldDB" id="A0A9P0HKT3"/>
<gene>
    <name evidence="1" type="ORF">NEZAVI_LOCUS11923</name>
</gene>
<dbReference type="OrthoDB" id="6613168at2759"/>
<accession>A0A9P0HKT3</accession>
<name>A0A9P0HKT3_NEZVI</name>
<sequence>MVGYIYQRPEDQWTHNLVQASGDTVMYQDIRASSHLSEMQPRNGQARVSNAFQYSLTRVVVSLGLEELTAYLNR</sequence>
<organism evidence="1 2">
    <name type="scientific">Nezara viridula</name>
    <name type="common">Southern green stink bug</name>
    <name type="synonym">Cimex viridulus</name>
    <dbReference type="NCBI Taxonomy" id="85310"/>
    <lineage>
        <taxon>Eukaryota</taxon>
        <taxon>Metazoa</taxon>
        <taxon>Ecdysozoa</taxon>
        <taxon>Arthropoda</taxon>
        <taxon>Hexapoda</taxon>
        <taxon>Insecta</taxon>
        <taxon>Pterygota</taxon>
        <taxon>Neoptera</taxon>
        <taxon>Paraneoptera</taxon>
        <taxon>Hemiptera</taxon>
        <taxon>Heteroptera</taxon>
        <taxon>Panheteroptera</taxon>
        <taxon>Pentatomomorpha</taxon>
        <taxon>Pentatomoidea</taxon>
        <taxon>Pentatomidae</taxon>
        <taxon>Pentatominae</taxon>
        <taxon>Nezara</taxon>
    </lineage>
</organism>
<evidence type="ECO:0000313" key="1">
    <source>
        <dbReference type="EMBL" id="CAH1403296.1"/>
    </source>
</evidence>
<proteinExistence type="predicted"/>
<evidence type="ECO:0000313" key="2">
    <source>
        <dbReference type="Proteomes" id="UP001152798"/>
    </source>
</evidence>
<reference evidence="1" key="1">
    <citation type="submission" date="2022-01" db="EMBL/GenBank/DDBJ databases">
        <authorList>
            <person name="King R."/>
        </authorList>
    </citation>
    <scope>NUCLEOTIDE SEQUENCE</scope>
</reference>
<keyword evidence="2" id="KW-1185">Reference proteome</keyword>
<protein>
    <submittedName>
        <fullName evidence="1">Uncharacterized protein</fullName>
    </submittedName>
</protein>
<dbReference type="Proteomes" id="UP001152798">
    <property type="component" value="Chromosome 5"/>
</dbReference>